<dbReference type="Gene3D" id="2.30.130.30">
    <property type="entry name" value="Hypothetical protein"/>
    <property type="match status" value="1"/>
</dbReference>
<proteinExistence type="predicted"/>
<accession>A0A1H4DAT1</accession>
<dbReference type="AlphaFoldDB" id="A0A1H4DAT1"/>
<organism evidence="1 2">
    <name type="scientific">Xylanibacter ruminicola</name>
    <name type="common">Prevotella ruminicola</name>
    <dbReference type="NCBI Taxonomy" id="839"/>
    <lineage>
        <taxon>Bacteria</taxon>
        <taxon>Pseudomonadati</taxon>
        <taxon>Bacteroidota</taxon>
        <taxon>Bacteroidia</taxon>
        <taxon>Bacteroidales</taxon>
        <taxon>Prevotellaceae</taxon>
        <taxon>Xylanibacter</taxon>
    </lineage>
</organism>
<protein>
    <submittedName>
        <fullName evidence="1">ASCH domain-containing protein</fullName>
    </submittedName>
</protein>
<evidence type="ECO:0000313" key="1">
    <source>
        <dbReference type="EMBL" id="SEA69560.1"/>
    </source>
</evidence>
<dbReference type="RefSeq" id="WP_074761582.1">
    <property type="nucleotide sequence ID" value="NZ_FNRF01000004.1"/>
</dbReference>
<evidence type="ECO:0000313" key="2">
    <source>
        <dbReference type="Proteomes" id="UP000182257"/>
    </source>
</evidence>
<reference evidence="1 2" key="1">
    <citation type="submission" date="2016-10" db="EMBL/GenBank/DDBJ databases">
        <authorList>
            <person name="de Groot N.N."/>
        </authorList>
    </citation>
    <scope>NUCLEOTIDE SEQUENCE [LARGE SCALE GENOMIC DNA]</scope>
    <source>
        <strain evidence="1 2">D31d</strain>
    </source>
</reference>
<dbReference type="OrthoDB" id="359066at2"/>
<name>A0A1H4DAT1_XYLRU</name>
<gene>
    <name evidence="1" type="ORF">SAMN05216462_2209</name>
</gene>
<dbReference type="Proteomes" id="UP000182257">
    <property type="component" value="Unassembled WGS sequence"/>
</dbReference>
<dbReference type="EMBL" id="FNRF01000004">
    <property type="protein sequence ID" value="SEA69560.1"/>
    <property type="molecule type" value="Genomic_DNA"/>
</dbReference>
<dbReference type="InterPro" id="IPR015947">
    <property type="entry name" value="PUA-like_sf"/>
</dbReference>
<dbReference type="SUPFAM" id="SSF88697">
    <property type="entry name" value="PUA domain-like"/>
    <property type="match status" value="1"/>
</dbReference>
<sequence length="288" mass="32832">MIHKIPFDYAIFSDDNYVDTFVVYANLSDKQIKESSNFIADGHFTGEIEDLPVNVFEKIKDAIMDGAYKMARKMKIEGELSVHPYHLSPEFIKLLPEEVYRKIDMESIFKERDVSSIEELIEKAEPEKVKEKSDVPFMKTLAIRQPWASLIACGVKDIECRESMPTKCRKIFVAASGSKVPWNELDDMVKDILTSLEKAGKLPSYDKLPQKCIIGYVDIVNVTFDPVKSVWGRGHNGIKYVLENAHELDEYIYGKNKATPYFYNTEGYDESSLPAAHKVDLTGIDLPK</sequence>